<sequence length="727" mass="82832">MPFPSFLIFLFATFFTFSAFGWSLYELPLRIGQTSPNGLFEFELNVEPKLSMSVENDHGDLSVNDYEPKMMLWTEREKSQLRPCLENRQLLFVSPSHQCQTNRSLVLRELARGAERTMPDLIQFNGRHKWLNAVNGQSPGPTLVVKDGSEVLIRIKNRLLLQSLTIHFHGQTMDNNWFLDGVAPLQQCPIAVRSDFELRFTAHSIGSHFYRGNFPAGHQSDGMVGAFVVLPKDGEQQQMHFQKDYVAMFQDWPLVPSWEQADQLEESSAQFVRGVHGEFDGHPNTKVGIEDGTWAILINSKGWHSREDIRRKPHKLQWTTFRVDEGDKMRFRLIHAGFRHPLVVHIEQHQMEVIATDGNEVEPFRTDALIIYPGERFDVRVTALRHPRWPIHRMVVGLAEQFLAETEEPIYGLANLDYHWHGETADPNWDGGEKVDFLLNRCTARQCVLLGCPFRTENGTFAAFDGRKFKSHSVDELRNNGKLNNYPSGHGNNDDDEAVESHHILLDSDQKTVDGFRFKMPAAVGPFSTRNGAEIAEALRRDNCSHCESKSKRSGARPCECFYHKRFPRGKTIKITFVHNDSLFGGANFGTTNAFRRSLSVHLHGVRFEVLQIALPQMMRNGTVTIPRPGTAPKCVGKECTSAKKERKEKPTKVRKDTVLVPYGGHTVIRFYAENPGWWMAETNQYGRSTTSFAFAIGEDDQMPKAPKKHPSDCNSFDPGTDIYEKF</sequence>
<dbReference type="EMBL" id="JBICBT010000101">
    <property type="protein sequence ID" value="KAL3123438.1"/>
    <property type="molecule type" value="Genomic_DNA"/>
</dbReference>
<dbReference type="InterPro" id="IPR011707">
    <property type="entry name" value="Cu-oxidase-like_N"/>
</dbReference>
<feature type="domain" description="Plastocyanin-like" evidence="7">
    <location>
        <begin position="124"/>
        <end position="232"/>
    </location>
</feature>
<dbReference type="SUPFAM" id="SSF49503">
    <property type="entry name" value="Cupredoxins"/>
    <property type="match status" value="3"/>
</dbReference>
<evidence type="ECO:0000256" key="2">
    <source>
        <dbReference type="ARBA" id="ARBA00022723"/>
    </source>
</evidence>
<evidence type="ECO:0000256" key="4">
    <source>
        <dbReference type="ARBA" id="ARBA00023008"/>
    </source>
</evidence>
<evidence type="ECO:0000259" key="5">
    <source>
        <dbReference type="Pfam" id="PF00394"/>
    </source>
</evidence>
<gene>
    <name evidence="8" type="ORF">niasHT_004610</name>
</gene>
<dbReference type="AlphaFoldDB" id="A0ABD2M7D8"/>
<dbReference type="GO" id="GO:0016491">
    <property type="term" value="F:oxidoreductase activity"/>
    <property type="evidence" value="ECO:0007669"/>
    <property type="project" value="UniProtKB-KW"/>
</dbReference>
<evidence type="ECO:0000259" key="7">
    <source>
        <dbReference type="Pfam" id="PF07732"/>
    </source>
</evidence>
<dbReference type="Pfam" id="PF00394">
    <property type="entry name" value="Cu-oxidase"/>
    <property type="match status" value="1"/>
</dbReference>
<keyword evidence="9" id="KW-1185">Reference proteome</keyword>
<dbReference type="Gene3D" id="2.60.40.420">
    <property type="entry name" value="Cupredoxins - blue copper proteins"/>
    <property type="match status" value="3"/>
</dbReference>
<dbReference type="InterPro" id="IPR011706">
    <property type="entry name" value="Cu-oxidase_C"/>
</dbReference>
<evidence type="ECO:0000256" key="3">
    <source>
        <dbReference type="ARBA" id="ARBA00023002"/>
    </source>
</evidence>
<proteinExistence type="inferred from homology"/>
<protein>
    <recommendedName>
        <fullName evidence="10">Plastocyanin-like domain-containing protein</fullName>
    </recommendedName>
</protein>
<dbReference type="GO" id="GO:0046872">
    <property type="term" value="F:metal ion binding"/>
    <property type="evidence" value="ECO:0007669"/>
    <property type="project" value="UniProtKB-KW"/>
</dbReference>
<evidence type="ECO:0000259" key="6">
    <source>
        <dbReference type="Pfam" id="PF07731"/>
    </source>
</evidence>
<dbReference type="InterPro" id="IPR008972">
    <property type="entry name" value="Cupredoxin"/>
</dbReference>
<dbReference type="PANTHER" id="PTHR11709:SF394">
    <property type="entry name" value="FI03373P-RELATED"/>
    <property type="match status" value="1"/>
</dbReference>
<dbReference type="InterPro" id="IPR045087">
    <property type="entry name" value="Cu-oxidase_fam"/>
</dbReference>
<comment type="similarity">
    <text evidence="1">Belongs to the multicopper oxidase family.</text>
</comment>
<evidence type="ECO:0008006" key="10">
    <source>
        <dbReference type="Google" id="ProtNLM"/>
    </source>
</evidence>
<keyword evidence="3" id="KW-0560">Oxidoreductase</keyword>
<comment type="caution">
    <text evidence="8">The sequence shown here is derived from an EMBL/GenBank/DDBJ whole genome shotgun (WGS) entry which is preliminary data.</text>
</comment>
<feature type="domain" description="Plastocyanin-like" evidence="6">
    <location>
        <begin position="599"/>
        <end position="681"/>
    </location>
</feature>
<keyword evidence="2" id="KW-0479">Metal-binding</keyword>
<dbReference type="InterPro" id="IPR001117">
    <property type="entry name" value="Cu-oxidase_2nd"/>
</dbReference>
<accession>A0ABD2M7D8</accession>
<evidence type="ECO:0000256" key="1">
    <source>
        <dbReference type="ARBA" id="ARBA00010609"/>
    </source>
</evidence>
<evidence type="ECO:0000313" key="8">
    <source>
        <dbReference type="EMBL" id="KAL3123438.1"/>
    </source>
</evidence>
<reference evidence="8 9" key="1">
    <citation type="submission" date="2024-10" db="EMBL/GenBank/DDBJ databases">
        <authorList>
            <person name="Kim D."/>
        </authorList>
    </citation>
    <scope>NUCLEOTIDE SEQUENCE [LARGE SCALE GENOMIC DNA]</scope>
    <source>
        <strain evidence="8">BH-2024</strain>
    </source>
</reference>
<organism evidence="8 9">
    <name type="scientific">Heterodera trifolii</name>
    <dbReference type="NCBI Taxonomy" id="157864"/>
    <lineage>
        <taxon>Eukaryota</taxon>
        <taxon>Metazoa</taxon>
        <taxon>Ecdysozoa</taxon>
        <taxon>Nematoda</taxon>
        <taxon>Chromadorea</taxon>
        <taxon>Rhabditida</taxon>
        <taxon>Tylenchina</taxon>
        <taxon>Tylenchomorpha</taxon>
        <taxon>Tylenchoidea</taxon>
        <taxon>Heteroderidae</taxon>
        <taxon>Heteroderinae</taxon>
        <taxon>Heterodera</taxon>
    </lineage>
</organism>
<dbReference type="PANTHER" id="PTHR11709">
    <property type="entry name" value="MULTI-COPPER OXIDASE"/>
    <property type="match status" value="1"/>
</dbReference>
<dbReference type="Pfam" id="PF07731">
    <property type="entry name" value="Cu-oxidase_2"/>
    <property type="match status" value="1"/>
</dbReference>
<dbReference type="Pfam" id="PF07732">
    <property type="entry name" value="Cu-oxidase_3"/>
    <property type="match status" value="1"/>
</dbReference>
<dbReference type="Proteomes" id="UP001620626">
    <property type="component" value="Unassembled WGS sequence"/>
</dbReference>
<feature type="domain" description="Plastocyanin-like" evidence="5">
    <location>
        <begin position="294"/>
        <end position="385"/>
    </location>
</feature>
<evidence type="ECO:0000313" key="9">
    <source>
        <dbReference type="Proteomes" id="UP001620626"/>
    </source>
</evidence>
<name>A0ABD2M7D8_9BILA</name>
<keyword evidence="4" id="KW-0186">Copper</keyword>